<proteinExistence type="predicted"/>
<protein>
    <submittedName>
        <fullName evidence="2">Uncharacterized protein</fullName>
    </submittedName>
</protein>
<organism evidence="2 3">
    <name type="scientific">Tolypocladium paradoxum</name>
    <dbReference type="NCBI Taxonomy" id="94208"/>
    <lineage>
        <taxon>Eukaryota</taxon>
        <taxon>Fungi</taxon>
        <taxon>Dikarya</taxon>
        <taxon>Ascomycota</taxon>
        <taxon>Pezizomycotina</taxon>
        <taxon>Sordariomycetes</taxon>
        <taxon>Hypocreomycetidae</taxon>
        <taxon>Hypocreales</taxon>
        <taxon>Ophiocordycipitaceae</taxon>
        <taxon>Tolypocladium</taxon>
    </lineage>
</organism>
<dbReference type="Proteomes" id="UP000237481">
    <property type="component" value="Unassembled WGS sequence"/>
</dbReference>
<reference evidence="2 3" key="1">
    <citation type="submission" date="2018-01" db="EMBL/GenBank/DDBJ databases">
        <title>Harnessing the power of phylogenomics to disentangle the directionality and signatures of interkingdom host jumping in the parasitic fungal genus Tolypocladium.</title>
        <authorList>
            <person name="Quandt C.A."/>
            <person name="Patterson W."/>
            <person name="Spatafora J.W."/>
        </authorList>
    </citation>
    <scope>NUCLEOTIDE SEQUENCE [LARGE SCALE GENOMIC DNA]</scope>
    <source>
        <strain evidence="2 3">NRBC 100945</strain>
    </source>
</reference>
<keyword evidence="3" id="KW-1185">Reference proteome</keyword>
<feature type="compositionally biased region" description="Basic residues" evidence="1">
    <location>
        <begin position="113"/>
        <end position="125"/>
    </location>
</feature>
<sequence length="132" mass="14454">MTGDLGPSRLTRERTCVAVVAQQPEPRQRSLQQSKPLKFTFLVARNLPPSTKPRATPPAEPEPTSSVHPSIPPSLRPSVRPRPPSVIHHIVGRPQPVARVTVPARSPPGPSRSRLHSVCPRRRRPLLPALPA</sequence>
<gene>
    <name evidence="2" type="ORF">TPAR_05100</name>
</gene>
<dbReference type="EMBL" id="PKSG01000493">
    <property type="protein sequence ID" value="POR34707.1"/>
    <property type="molecule type" value="Genomic_DNA"/>
</dbReference>
<evidence type="ECO:0000313" key="2">
    <source>
        <dbReference type="EMBL" id="POR34707.1"/>
    </source>
</evidence>
<evidence type="ECO:0000313" key="3">
    <source>
        <dbReference type="Proteomes" id="UP000237481"/>
    </source>
</evidence>
<dbReference type="AlphaFoldDB" id="A0A2S4KX22"/>
<feature type="compositionally biased region" description="Pro residues" evidence="1">
    <location>
        <begin position="70"/>
        <end position="84"/>
    </location>
</feature>
<name>A0A2S4KX22_9HYPO</name>
<evidence type="ECO:0000256" key="1">
    <source>
        <dbReference type="SAM" id="MobiDB-lite"/>
    </source>
</evidence>
<feature type="region of interest" description="Disordered" evidence="1">
    <location>
        <begin position="45"/>
        <end position="132"/>
    </location>
</feature>
<accession>A0A2S4KX22</accession>
<comment type="caution">
    <text evidence="2">The sequence shown here is derived from an EMBL/GenBank/DDBJ whole genome shotgun (WGS) entry which is preliminary data.</text>
</comment>